<dbReference type="InterPro" id="IPR042150">
    <property type="entry name" value="MmRce1-like"/>
</dbReference>
<keyword evidence="1" id="KW-0472">Membrane</keyword>
<dbReference type="EnsemblMetazoa" id="CapteT227764">
    <property type="protein sequence ID" value="CapteP227764"/>
    <property type="gene ID" value="CapteG227764"/>
</dbReference>
<keyword evidence="1" id="KW-1133">Transmembrane helix</keyword>
<dbReference type="AlphaFoldDB" id="R7T3C0"/>
<keyword evidence="5" id="KW-1185">Reference proteome</keyword>
<keyword evidence="1" id="KW-0812">Transmembrane</keyword>
<accession>R7T3C0</accession>
<feature type="transmembrane region" description="Helical" evidence="1">
    <location>
        <begin position="29"/>
        <end position="47"/>
    </location>
</feature>
<protein>
    <recommendedName>
        <fullName evidence="2">CAAX prenyl protease 2/Lysostaphin resistance protein A-like domain-containing protein</fullName>
    </recommendedName>
</protein>
<dbReference type="EMBL" id="AMQN01016079">
    <property type="status" value="NOT_ANNOTATED_CDS"/>
    <property type="molecule type" value="Genomic_DNA"/>
</dbReference>
<dbReference type="OrthoDB" id="9981470at2759"/>
<feature type="transmembrane region" description="Helical" evidence="1">
    <location>
        <begin position="139"/>
        <end position="161"/>
    </location>
</feature>
<evidence type="ECO:0000256" key="1">
    <source>
        <dbReference type="SAM" id="Phobius"/>
    </source>
</evidence>
<feature type="domain" description="CAAX prenyl protease 2/Lysostaphin resistance protein A-like" evidence="2">
    <location>
        <begin position="110"/>
        <end position="209"/>
    </location>
</feature>
<dbReference type="Proteomes" id="UP000014760">
    <property type="component" value="Unassembled WGS sequence"/>
</dbReference>
<proteinExistence type="predicted"/>
<dbReference type="OMA" id="PHGWIAI"/>
<dbReference type="Pfam" id="PF02517">
    <property type="entry name" value="Rce1-like"/>
    <property type="match status" value="1"/>
</dbReference>
<evidence type="ECO:0000313" key="3">
    <source>
        <dbReference type="EMBL" id="ELT87091.1"/>
    </source>
</evidence>
<dbReference type="InterPro" id="IPR003675">
    <property type="entry name" value="Rce1/LyrA-like_dom"/>
</dbReference>
<reference evidence="3 5" key="2">
    <citation type="journal article" date="2013" name="Nature">
        <title>Insights into bilaterian evolution from three spiralian genomes.</title>
        <authorList>
            <person name="Simakov O."/>
            <person name="Marletaz F."/>
            <person name="Cho S.J."/>
            <person name="Edsinger-Gonzales E."/>
            <person name="Havlak P."/>
            <person name="Hellsten U."/>
            <person name="Kuo D.H."/>
            <person name="Larsson T."/>
            <person name="Lv J."/>
            <person name="Arendt D."/>
            <person name="Savage R."/>
            <person name="Osoegawa K."/>
            <person name="de Jong P."/>
            <person name="Grimwood J."/>
            <person name="Chapman J.A."/>
            <person name="Shapiro H."/>
            <person name="Aerts A."/>
            <person name="Otillar R.P."/>
            <person name="Terry A.Y."/>
            <person name="Boore J.L."/>
            <person name="Grigoriev I.V."/>
            <person name="Lindberg D.R."/>
            <person name="Seaver E.C."/>
            <person name="Weisblat D.A."/>
            <person name="Putnam N.H."/>
            <person name="Rokhsar D.S."/>
        </authorList>
    </citation>
    <scope>NUCLEOTIDE SEQUENCE</scope>
    <source>
        <strain evidence="3 5">I ESC-2004</strain>
    </source>
</reference>
<dbReference type="EMBL" id="KB312518">
    <property type="protein sequence ID" value="ELT87091.1"/>
    <property type="molecule type" value="Genomic_DNA"/>
</dbReference>
<feature type="transmembrane region" description="Helical" evidence="1">
    <location>
        <begin position="238"/>
        <end position="257"/>
    </location>
</feature>
<dbReference type="PANTHER" id="PTHR35797">
    <property type="entry name" value="PROTEASE-RELATED"/>
    <property type="match status" value="1"/>
</dbReference>
<evidence type="ECO:0000313" key="4">
    <source>
        <dbReference type="EnsemblMetazoa" id="CapteP227764"/>
    </source>
</evidence>
<dbReference type="HOGENOM" id="CLU_1021962_0_0_1"/>
<sequence>MLSCHLYSLTVLLCSSLWVIVCRRLGKSSFQWLSLAMFIPSAVALAFNKDPEFWSNVYGKGEAAPSTVFSVFGGFIIILQLAATSGINYVSGWGIEQADAKKTPEGSGDLFMGFFRAVGEEIGWRCFLLQQLMKHYNPVLAVLISGVAWGVFHLPMMFMLMKKPHVTHPWKSCLCQFLHRILQSFLLSWLARKAEYAIWPQAVAHFVWNRINPVIFGSMYTQKQGKIMGPVWKVNGEGLAGCLAILPFALVFGWRLAAS</sequence>
<reference evidence="5" key="1">
    <citation type="submission" date="2012-12" db="EMBL/GenBank/DDBJ databases">
        <authorList>
            <person name="Hellsten U."/>
            <person name="Grimwood J."/>
            <person name="Chapman J.A."/>
            <person name="Shapiro H."/>
            <person name="Aerts A."/>
            <person name="Otillar R.P."/>
            <person name="Terry A.Y."/>
            <person name="Boore J.L."/>
            <person name="Simakov O."/>
            <person name="Marletaz F."/>
            <person name="Cho S.-J."/>
            <person name="Edsinger-Gonzales E."/>
            <person name="Havlak P."/>
            <person name="Kuo D.-H."/>
            <person name="Larsson T."/>
            <person name="Lv J."/>
            <person name="Arendt D."/>
            <person name="Savage R."/>
            <person name="Osoegawa K."/>
            <person name="de Jong P."/>
            <person name="Lindberg D.R."/>
            <person name="Seaver E.C."/>
            <person name="Weisblat D.A."/>
            <person name="Putnam N.H."/>
            <person name="Grigoriev I.V."/>
            <person name="Rokhsar D.S."/>
        </authorList>
    </citation>
    <scope>NUCLEOTIDE SEQUENCE</scope>
    <source>
        <strain evidence="5">I ESC-2004</strain>
    </source>
</reference>
<name>R7T3C0_CAPTE</name>
<dbReference type="GO" id="GO:0004175">
    <property type="term" value="F:endopeptidase activity"/>
    <property type="evidence" value="ECO:0007669"/>
    <property type="project" value="UniProtKB-ARBA"/>
</dbReference>
<dbReference type="PANTHER" id="PTHR35797:SF1">
    <property type="entry name" value="PROTEASE"/>
    <property type="match status" value="1"/>
</dbReference>
<feature type="transmembrane region" description="Helical" evidence="1">
    <location>
        <begin position="6"/>
        <end position="22"/>
    </location>
</feature>
<dbReference type="GO" id="GO:0080120">
    <property type="term" value="P:CAAX-box protein maturation"/>
    <property type="evidence" value="ECO:0007669"/>
    <property type="project" value="UniProtKB-ARBA"/>
</dbReference>
<reference evidence="4" key="3">
    <citation type="submission" date="2015-06" db="UniProtKB">
        <authorList>
            <consortium name="EnsemblMetazoa"/>
        </authorList>
    </citation>
    <scope>IDENTIFICATION</scope>
</reference>
<feature type="transmembrane region" description="Helical" evidence="1">
    <location>
        <begin position="67"/>
        <end position="90"/>
    </location>
</feature>
<evidence type="ECO:0000259" key="2">
    <source>
        <dbReference type="Pfam" id="PF02517"/>
    </source>
</evidence>
<gene>
    <name evidence="3" type="ORF">CAPTEDRAFT_227764</name>
</gene>
<organism evidence="3">
    <name type="scientific">Capitella teleta</name>
    <name type="common">Polychaete worm</name>
    <dbReference type="NCBI Taxonomy" id="283909"/>
    <lineage>
        <taxon>Eukaryota</taxon>
        <taxon>Metazoa</taxon>
        <taxon>Spiralia</taxon>
        <taxon>Lophotrochozoa</taxon>
        <taxon>Annelida</taxon>
        <taxon>Polychaeta</taxon>
        <taxon>Sedentaria</taxon>
        <taxon>Scolecida</taxon>
        <taxon>Capitellidae</taxon>
        <taxon>Capitella</taxon>
    </lineage>
</organism>
<evidence type="ECO:0000313" key="5">
    <source>
        <dbReference type="Proteomes" id="UP000014760"/>
    </source>
</evidence>